<sequence>MSLVVSVQAPVVQRPAWIKSDQLSYLGIRHKRTPLPYIITPQTLLRYRTTTEGSVSLRLLNFNNNNEKTYNVTASWQISINHAEGVLFVDSVEFGIHTVEVELGGAWTHLPMYILGETNENAFKTLLTTARFAWLDLRVVSIFVPPNSINVLRNTSVSALYSFYKTIISFYDAFTGLVHDPTMFSINSNTNKQYFIKADSSGRDTAYYSSNWLAMSQSDLGKFLEPSFTNWLVLQTLGDAYNYGFTRYDTYWLGVWSGMLSDRLQYYYQDISERQTLSKIYAGERNRIEEEINVTIQDDLNLDLWTELHKIVFFTWILNSTGDGLVSEMNQSFRYRNTLNVKQPHHWVWLASLCKYDLVPLLYLCHATPALYIMLTDAKSLIEAGTAPPDHVLPHHLPLVQFISFKKCLYPINRLVGNFNINSNKIKEYVETNFTLFSPLQTRQLKISVSFTLTFQIHDMKQIAGDTVTIYDGLDVVAKKVVPDSGLVQLDDITPGVYMVHHPRGRNYFYSVCYDHFTTNDPYLLVHQNTTNVYVRYTRRVSSLFFDEEVILMGLHQVVMGVMYVNGPERRINVYLNNTQCDPFQPQTLFHHITLVYGNNTETQIRMTGATSTLTHGWHKFSNVTRLIINSKTLSCIFLETMLPAQPVRFALTDTGVMLDTDKALKIPDAEQRLRLRVNRHCKWLDSNPMALIIENDVRDNIYLATQDMETARYDRYYPDRVRRVAANYDFMFAGSAYKNYIKLSIRLLENIGTLVVEYGTLHDNFDTTYAGVQIKNSVGAVVLRSVFTGDEILESSHEDFPLCDEYIIQLYHREPNKLSVYKNFKLVPNFNDGKQNVFLKVHNNLLILTQGPNLID</sequence>
<organism evidence="2 3">
    <name type="scientific">Pseudalatia unipuncta granulosis virus</name>
    <name type="common">PuGV</name>
    <name type="synonym">Pseudalatia unipuncta granulovirus</name>
    <dbReference type="NCBI Taxonomy" id="36355"/>
    <lineage>
        <taxon>Viruses</taxon>
        <taxon>Viruses incertae sedis</taxon>
        <taxon>Naldaviricetes</taxon>
        <taxon>Lefavirales</taxon>
        <taxon>Baculoviridae</taxon>
        <taxon>Betabaculovirus</taxon>
        <taxon>Betabaculovirus myunipunctae</taxon>
    </lineage>
</organism>
<dbReference type="Proteomes" id="UP000203623">
    <property type="component" value="Genome"/>
</dbReference>
<dbReference type="GeneID" id="8764030"/>
<dbReference type="KEGG" id="vg:8764030"/>
<dbReference type="InterPro" id="IPR031161">
    <property type="entry name" value="Peptidase_M60_dom"/>
</dbReference>
<dbReference type="OrthoDB" id="1146at10239"/>
<dbReference type="Gene3D" id="3.40.390.80">
    <property type="entry name" value="Peptidase M60, enhancin-like domain 2"/>
    <property type="match status" value="1"/>
</dbReference>
<dbReference type="InterPro" id="IPR004954">
    <property type="entry name" value="Mucin-bd"/>
</dbReference>
<evidence type="ECO:0000259" key="1">
    <source>
        <dbReference type="PROSITE" id="PS51723"/>
    </source>
</evidence>
<dbReference type="EMBL" id="EU678671">
    <property type="protein sequence ID" value="ACH69520.1"/>
    <property type="molecule type" value="Genomic_DNA"/>
</dbReference>
<dbReference type="PROSITE" id="PS51723">
    <property type="entry name" value="PEPTIDASE_M60"/>
    <property type="match status" value="1"/>
</dbReference>
<evidence type="ECO:0000313" key="2">
    <source>
        <dbReference type="EMBL" id="ACH69520.1"/>
    </source>
</evidence>
<keyword evidence="3" id="KW-1185">Reference proteome</keyword>
<proteinExistence type="predicted"/>
<evidence type="ECO:0000313" key="3">
    <source>
        <dbReference type="Proteomes" id="UP000203623"/>
    </source>
</evidence>
<organismHost>
    <name type="scientific">Mythimna unipuncta</name>
    <name type="common">Armyworm moth</name>
    <name type="synonym">Pseudaletia unipuncta</name>
    <dbReference type="NCBI Taxonomy" id="103831"/>
</organismHost>
<feature type="domain" description="Peptidase M60" evidence="1">
    <location>
        <begin position="30"/>
        <end position="322"/>
    </location>
</feature>
<name>B6S739_GVPU</name>
<protein>
    <submittedName>
        <fullName evidence="2">Enhancin-4</fullName>
    </submittedName>
</protein>
<dbReference type="SMART" id="SM01276">
    <property type="entry name" value="M60-like"/>
    <property type="match status" value="1"/>
</dbReference>
<reference evidence="3" key="1">
    <citation type="submission" date="2008-04" db="EMBL/GenBank/DDBJ databases">
        <title>Genome sequence analysis of the Pseudaletia unipuncta granulovirus which was propagated in Pseudaletia separate larvae.</title>
        <authorList>
            <person name="Li Y."/>
            <person name="Tang P."/>
            <person name="Zhang Z."/>
            <person name="Zhang H."/>
            <person name="Qin Q."/>
        </authorList>
    </citation>
    <scope>NUCLEOTIDE SEQUENCE [LARGE SCALE GENOMIC DNA]</scope>
    <source>
        <strain evidence="3">Hawaiin</strain>
    </source>
</reference>
<accession>B6S739</accession>
<dbReference type="Pfam" id="PF03272">
    <property type="entry name" value="Mucin_bdg"/>
    <property type="match status" value="1"/>
</dbReference>
<dbReference type="RefSeq" id="YP_003422509.1">
    <property type="nucleotide sequence ID" value="NC_013772.1"/>
</dbReference>